<reference evidence="2" key="1">
    <citation type="journal article" date="2012" name="Proc. Natl. Acad. Sci. U.S.A.">
        <title>Antigenic diversity is generated by distinct evolutionary mechanisms in African trypanosome species.</title>
        <authorList>
            <person name="Jackson A.P."/>
            <person name="Berry A."/>
            <person name="Aslett M."/>
            <person name="Allison H.C."/>
            <person name="Burton P."/>
            <person name="Vavrova-Anderson J."/>
            <person name="Brown R."/>
            <person name="Browne H."/>
            <person name="Corton N."/>
            <person name="Hauser H."/>
            <person name="Gamble J."/>
            <person name="Gilderthorp R."/>
            <person name="Marcello L."/>
            <person name="McQuillan J."/>
            <person name="Otto T.D."/>
            <person name="Quail M.A."/>
            <person name="Sanders M.J."/>
            <person name="van Tonder A."/>
            <person name="Ginger M.L."/>
            <person name="Field M.C."/>
            <person name="Barry J.D."/>
            <person name="Hertz-Fowler C."/>
            <person name="Berriman M."/>
        </authorList>
    </citation>
    <scope>NUCLEOTIDE SEQUENCE</scope>
    <source>
        <strain evidence="2">IL3000</strain>
    </source>
</reference>
<accession>G0UZC5</accession>
<sequence>MSSAKLLLSHVIDVTPTSILFSAEDNGVIDFQTVSTIPKAHRDCVQKNGFVAKVMLSVTSKARNWGTHEDRLMIWWGALLSSGLIRPNVNTVTAPANLSEVLWPIIDDETLMMYVDTALKRQENKKLNECPYVVPILRAEKIFYKHKDTKGTLCVIWMPRYSYNLAQWSKLQLTTRFVPEAVLFKLLCSIINGLIILGDLCVECPTSLSMEDILLGGANEKEPVFLLNISIGKTMKSRFGGSSIGSSTLLFAPELLMQPCKLLSNTACHMWSIGMMVYQIASGLPREESKARVVGARSLQYSSDDMILNNNRLKPTDIVMRVRSALQAGSYSNLFIHVVLLMIGQDPHTRPTPRAMCDILRDLLRFKPVVRFPFAIGPFTLVHLWSESRIAVDPVKQRYDTDTMCVVCHSTRSNLRCVESEHTSALCSPLWSAEEPLPGYAVACRTSMTYLYPMLGRLDKKEQRRLIDAALHGGRVNKNGLLQLLGGFALLKENEGKSVVAHDVLVPFPHGVLQKEDKHAVATDLHFTAALPWPSQCTFHLQQEGRIQRSVPGLFGFSTAHWYAWILPGEKLEVNGELWIPAPDGAFVFWFNENLQPSEFDRYFVLCSVLSLTWQAKVKCSVLPDHAFKRKDHVDSATLNNVSEEGYSSALTSSQGEPSLEPRRRRDGKVLNKNERRALESRSVNSMINLPKVGEGPKARGEGILPAKRQASSNTNTMTSTSNSCEMDNTATSARRSIRRGSTMIRMDYVDDLVTGMVREDGSEIDPQGQFQPQPPQQQQHNVSRQQSHSTGGIISVLHESGESTEPAATRHTTHSARESRHTNPHHPEGLPYSCPEPPADSPRGRPRHSGERRYVRMSKEDSKEPSPSCKPTTTSDSSHNQVPSVARVDRTLSPKESAIMLQSKTGVPLNKPPLRVFGRWYPAQQVDAAFQSLTFCVLSTGEHGTLSPPVKLSLGVRAALHAPDSAVYTAFAANIVPLIRRNHPKSPAGLSHMLSDTRSIIPHHALVFYDVEEQTVGLLALRFALTSSPDITAGEMLLPVKFLPQVEATPAFNAQLNAAYFTGNAIFKSSTTGHGELLRHSMSLQRPGSEELQSTLSKKLTFSPARFVVNEDSQPKQTCGDDDALPFCWVGFETESRMLMIADVDRLSWYPLYFSEE</sequence>
<feature type="compositionally biased region" description="Low complexity" evidence="1">
    <location>
        <begin position="767"/>
        <end position="780"/>
    </location>
</feature>
<organism evidence="2">
    <name type="scientific">Trypanosoma congolense (strain IL3000)</name>
    <dbReference type="NCBI Taxonomy" id="1068625"/>
    <lineage>
        <taxon>Eukaryota</taxon>
        <taxon>Discoba</taxon>
        <taxon>Euglenozoa</taxon>
        <taxon>Kinetoplastea</taxon>
        <taxon>Metakinetoplastina</taxon>
        <taxon>Trypanosomatida</taxon>
        <taxon>Trypanosomatidae</taxon>
        <taxon>Trypanosoma</taxon>
        <taxon>Nannomonas</taxon>
    </lineage>
</organism>
<dbReference type="AlphaFoldDB" id="G0UZC5"/>
<evidence type="ECO:0000256" key="1">
    <source>
        <dbReference type="SAM" id="MobiDB-lite"/>
    </source>
</evidence>
<feature type="compositionally biased region" description="Basic and acidic residues" evidence="1">
    <location>
        <begin position="660"/>
        <end position="680"/>
    </location>
</feature>
<dbReference type="EMBL" id="HE575324">
    <property type="protein sequence ID" value="CCC94744.1"/>
    <property type="molecule type" value="Genomic_DNA"/>
</dbReference>
<feature type="compositionally biased region" description="Polar residues" evidence="1">
    <location>
        <begin position="725"/>
        <end position="735"/>
    </location>
</feature>
<feature type="compositionally biased region" description="Basic and acidic residues" evidence="1">
    <location>
        <begin position="849"/>
        <end position="865"/>
    </location>
</feature>
<gene>
    <name evidence="2" type="ORF">TCIL3000_11_1270</name>
</gene>
<name>G0UZC5_TRYCI</name>
<dbReference type="SUPFAM" id="SSF56112">
    <property type="entry name" value="Protein kinase-like (PK-like)"/>
    <property type="match status" value="1"/>
</dbReference>
<feature type="compositionally biased region" description="Low complexity" evidence="1">
    <location>
        <begin position="712"/>
        <end position="724"/>
    </location>
</feature>
<proteinExistence type="predicted"/>
<feature type="region of interest" description="Disordered" evidence="1">
    <location>
        <begin position="645"/>
        <end position="736"/>
    </location>
</feature>
<protein>
    <recommendedName>
        <fullName evidence="3">Protein kinase domain-containing protein</fullName>
    </recommendedName>
</protein>
<feature type="region of interest" description="Disordered" evidence="1">
    <location>
        <begin position="762"/>
        <end position="894"/>
    </location>
</feature>
<feature type="compositionally biased region" description="Basic and acidic residues" evidence="1">
    <location>
        <begin position="816"/>
        <end position="829"/>
    </location>
</feature>
<dbReference type="InterPro" id="IPR011009">
    <property type="entry name" value="Kinase-like_dom_sf"/>
</dbReference>
<evidence type="ECO:0000313" key="2">
    <source>
        <dbReference type="EMBL" id="CCC94744.1"/>
    </source>
</evidence>
<evidence type="ECO:0008006" key="3">
    <source>
        <dbReference type="Google" id="ProtNLM"/>
    </source>
</evidence>
<dbReference type="Gene3D" id="1.10.510.10">
    <property type="entry name" value="Transferase(Phosphotransferase) domain 1"/>
    <property type="match status" value="1"/>
</dbReference>
<dbReference type="VEuPathDB" id="TriTrypDB:TcIL3000.11.1270"/>
<feature type="compositionally biased region" description="Polar residues" evidence="1">
    <location>
        <begin position="870"/>
        <end position="884"/>
    </location>
</feature>
<feature type="compositionally biased region" description="Polar residues" evidence="1">
    <location>
        <begin position="781"/>
        <end position="793"/>
    </location>
</feature>